<keyword evidence="2" id="KW-1185">Reference proteome</keyword>
<dbReference type="RefSeq" id="WP_127703307.1">
    <property type="nucleotide sequence ID" value="NZ_SACK01000001.1"/>
</dbReference>
<organism evidence="1 2">
    <name type="scientific">Mucilaginibacter limnophilus</name>
    <dbReference type="NCBI Taxonomy" id="1932778"/>
    <lineage>
        <taxon>Bacteria</taxon>
        <taxon>Pseudomonadati</taxon>
        <taxon>Bacteroidota</taxon>
        <taxon>Sphingobacteriia</taxon>
        <taxon>Sphingobacteriales</taxon>
        <taxon>Sphingobacteriaceae</taxon>
        <taxon>Mucilaginibacter</taxon>
    </lineage>
</organism>
<comment type="caution">
    <text evidence="1">The sequence shown here is derived from an EMBL/GenBank/DDBJ whole genome shotgun (WGS) entry which is preliminary data.</text>
</comment>
<evidence type="ECO:0000313" key="2">
    <source>
        <dbReference type="Proteomes" id="UP000282759"/>
    </source>
</evidence>
<protein>
    <submittedName>
        <fullName evidence="1">Uncharacterized protein</fullName>
    </submittedName>
</protein>
<evidence type="ECO:0000313" key="1">
    <source>
        <dbReference type="EMBL" id="RVU02942.1"/>
    </source>
</evidence>
<accession>A0A437MZ46</accession>
<dbReference type="Gene3D" id="3.40.50.20">
    <property type="match status" value="1"/>
</dbReference>
<name>A0A437MZ46_9SPHI</name>
<gene>
    <name evidence="1" type="ORF">EOD41_03120</name>
</gene>
<sequence>MPYTLITAATSPGAYRISNNLGSENLLLGDYHDIPGFMVSSGKMIQLPNPASPSYAHQMLTLCLDKSIDTIYPLNKEEALLLNEATQLFNEYGINIIYTDEV</sequence>
<dbReference type="Proteomes" id="UP000282759">
    <property type="component" value="Unassembled WGS sequence"/>
</dbReference>
<dbReference type="OrthoDB" id="707775at2"/>
<proteinExistence type="predicted"/>
<dbReference type="AlphaFoldDB" id="A0A437MZ46"/>
<reference evidence="1 2" key="1">
    <citation type="submission" date="2019-01" db="EMBL/GenBank/DDBJ databases">
        <authorList>
            <person name="Chen W.-M."/>
        </authorList>
    </citation>
    <scope>NUCLEOTIDE SEQUENCE [LARGE SCALE GENOMIC DNA]</scope>
    <source>
        <strain evidence="1 2">YBJ-36</strain>
    </source>
</reference>
<dbReference type="EMBL" id="SACK01000001">
    <property type="protein sequence ID" value="RVU02942.1"/>
    <property type="molecule type" value="Genomic_DNA"/>
</dbReference>